<dbReference type="RefSeq" id="WP_244787160.1">
    <property type="nucleotide sequence ID" value="NZ_CP091508.1"/>
</dbReference>
<evidence type="ECO:0000313" key="1">
    <source>
        <dbReference type="EMBL" id="UOO82955.1"/>
    </source>
</evidence>
<gene>
    <name evidence="1" type="ORF">LVJ83_05705</name>
</gene>
<protein>
    <submittedName>
        <fullName evidence="1">Uncharacterized protein</fullName>
    </submittedName>
</protein>
<organism evidence="1 2">
    <name type="scientific">Uruburuella testudinis</name>
    <dbReference type="NCBI Taxonomy" id="1282863"/>
    <lineage>
        <taxon>Bacteria</taxon>
        <taxon>Pseudomonadati</taxon>
        <taxon>Pseudomonadota</taxon>
        <taxon>Betaproteobacteria</taxon>
        <taxon>Neisseriales</taxon>
        <taxon>Neisseriaceae</taxon>
        <taxon>Uruburuella</taxon>
    </lineage>
</organism>
<dbReference type="Proteomes" id="UP000829817">
    <property type="component" value="Chromosome"/>
</dbReference>
<keyword evidence="2" id="KW-1185">Reference proteome</keyword>
<sequence>MKVKIKHGSRAETEHTHIDGYVFYDVEKILKFDSGLIPIHQNNLTALKRQANRPHTGCTAFGPLPCWFIVVNGDKSLCCIKNQRAGRQAEGHTVAKTALLPLDCRDFALGAR</sequence>
<evidence type="ECO:0000313" key="2">
    <source>
        <dbReference type="Proteomes" id="UP000829817"/>
    </source>
</evidence>
<proteinExistence type="predicted"/>
<dbReference type="EMBL" id="CP091508">
    <property type="protein sequence ID" value="UOO82955.1"/>
    <property type="molecule type" value="Genomic_DNA"/>
</dbReference>
<accession>A0ABY4DV88</accession>
<reference evidence="1 2" key="1">
    <citation type="journal article" date="2022" name="Res Sq">
        <title>Evolution of multicellular longitudinally dividing oral cavity symbionts (Neisseriaceae).</title>
        <authorList>
            <person name="Nyongesa S."/>
            <person name="Weber P."/>
            <person name="Bernet E."/>
            <person name="Pullido F."/>
            <person name="Nieckarz M."/>
            <person name="Delaby M."/>
            <person name="Nieves C."/>
            <person name="Viehboeck T."/>
            <person name="Krause N."/>
            <person name="Rivera-Millot A."/>
            <person name="Nakamura A."/>
            <person name="Vischer N."/>
            <person name="VanNieuwenhze M."/>
            <person name="Brun Y."/>
            <person name="Cava F."/>
            <person name="Bulgheresi S."/>
            <person name="Veyrier F."/>
        </authorList>
    </citation>
    <scope>NUCLEOTIDE SEQUENCE [LARGE SCALE GENOMIC DNA]</scope>
    <source>
        <strain evidence="1 2">CCUG 63373m</strain>
    </source>
</reference>
<name>A0ABY4DV88_9NEIS</name>